<accession>A0ABP8HRQ4</accession>
<dbReference type="CDD" id="cd03443">
    <property type="entry name" value="PaaI_thioesterase"/>
    <property type="match status" value="1"/>
</dbReference>
<evidence type="ECO:0000256" key="1">
    <source>
        <dbReference type="ARBA" id="ARBA00022801"/>
    </source>
</evidence>
<dbReference type="NCBIfam" id="TIGR00369">
    <property type="entry name" value="unchar_dom_1"/>
    <property type="match status" value="1"/>
</dbReference>
<comment type="caution">
    <text evidence="9">The sequence shown here is derived from an EMBL/GenBank/DDBJ whole genome shotgun (WGS) entry which is preliminary data.</text>
</comment>
<gene>
    <name evidence="9" type="ORF">GCM10023144_46110</name>
</gene>
<evidence type="ECO:0000259" key="8">
    <source>
        <dbReference type="Pfam" id="PF03061"/>
    </source>
</evidence>
<dbReference type="InterPro" id="IPR006683">
    <property type="entry name" value="Thioestr_dom"/>
</dbReference>
<dbReference type="InterPro" id="IPR003736">
    <property type="entry name" value="PAAI_dom"/>
</dbReference>
<dbReference type="SUPFAM" id="SSF54637">
    <property type="entry name" value="Thioesterase/thiol ester dehydrase-isomerase"/>
    <property type="match status" value="1"/>
</dbReference>
<proteinExistence type="inferred from homology"/>
<evidence type="ECO:0000256" key="7">
    <source>
        <dbReference type="ARBA" id="ARBA00048062"/>
    </source>
</evidence>
<feature type="domain" description="Thioesterase" evidence="8">
    <location>
        <begin position="67"/>
        <end position="136"/>
    </location>
</feature>
<sequence>MDTATVPPDRSARDAAAMARLRHELAHPPFHAVLGPEAVGVDADAGTVVIRLPYREAFRRAAGSADIHGGVIATLIDLAAHAAVAVQTGRMAPTIDLRIDYLRAAPGTDLLATARTLRVGRTIARADVEVTAAGDARPVAVGRGTFSTHQPAAAAAATE</sequence>
<keyword evidence="10" id="KW-1185">Reference proteome</keyword>
<protein>
    <recommendedName>
        <fullName evidence="6">Medium/long-chain acyl-CoA thioesterase YigI</fullName>
        <ecNumber evidence="5">3.1.2.20</ecNumber>
    </recommendedName>
</protein>
<evidence type="ECO:0000256" key="3">
    <source>
        <dbReference type="ARBA" id="ARBA00036002"/>
    </source>
</evidence>
<evidence type="ECO:0000313" key="9">
    <source>
        <dbReference type="EMBL" id="GAA4343322.1"/>
    </source>
</evidence>
<dbReference type="Proteomes" id="UP001501671">
    <property type="component" value="Unassembled WGS sequence"/>
</dbReference>
<dbReference type="EC" id="3.1.2.20" evidence="5"/>
<comment type="similarity">
    <text evidence="4">Belongs to the YigI thioesterase family.</text>
</comment>
<evidence type="ECO:0000256" key="6">
    <source>
        <dbReference type="ARBA" id="ARBA00040062"/>
    </source>
</evidence>
<keyword evidence="1" id="KW-0378">Hydrolase</keyword>
<dbReference type="Pfam" id="PF03061">
    <property type="entry name" value="4HBT"/>
    <property type="match status" value="1"/>
</dbReference>
<evidence type="ECO:0000256" key="2">
    <source>
        <dbReference type="ARBA" id="ARBA00035880"/>
    </source>
</evidence>
<evidence type="ECO:0000256" key="5">
    <source>
        <dbReference type="ARBA" id="ARBA00038894"/>
    </source>
</evidence>
<evidence type="ECO:0000313" key="10">
    <source>
        <dbReference type="Proteomes" id="UP001501671"/>
    </source>
</evidence>
<comment type="catalytic activity">
    <reaction evidence="2">
        <text>a fatty acyl-CoA + H2O = a fatty acid + CoA + H(+)</text>
        <dbReference type="Rhea" id="RHEA:16781"/>
        <dbReference type="ChEBI" id="CHEBI:15377"/>
        <dbReference type="ChEBI" id="CHEBI:15378"/>
        <dbReference type="ChEBI" id="CHEBI:28868"/>
        <dbReference type="ChEBI" id="CHEBI:57287"/>
        <dbReference type="ChEBI" id="CHEBI:77636"/>
        <dbReference type="EC" id="3.1.2.20"/>
    </reaction>
</comment>
<name>A0ABP8HRQ4_9BURK</name>
<reference evidence="10" key="1">
    <citation type="journal article" date="2019" name="Int. J. Syst. Evol. Microbiol.">
        <title>The Global Catalogue of Microorganisms (GCM) 10K type strain sequencing project: providing services to taxonomists for standard genome sequencing and annotation.</title>
        <authorList>
            <consortium name="The Broad Institute Genomics Platform"/>
            <consortium name="The Broad Institute Genome Sequencing Center for Infectious Disease"/>
            <person name="Wu L."/>
            <person name="Ma J."/>
        </authorList>
    </citation>
    <scope>NUCLEOTIDE SEQUENCE [LARGE SCALE GENOMIC DNA]</scope>
    <source>
        <strain evidence="10">JCM 17666</strain>
    </source>
</reference>
<dbReference type="EMBL" id="BAABFO010000037">
    <property type="protein sequence ID" value="GAA4343322.1"/>
    <property type="molecule type" value="Genomic_DNA"/>
</dbReference>
<dbReference type="InterPro" id="IPR029069">
    <property type="entry name" value="HotDog_dom_sf"/>
</dbReference>
<comment type="catalytic activity">
    <reaction evidence="3">
        <text>a long-chain fatty acyl-CoA + H2O = a long-chain fatty acid + CoA + H(+)</text>
        <dbReference type="Rhea" id="RHEA:67680"/>
        <dbReference type="ChEBI" id="CHEBI:15377"/>
        <dbReference type="ChEBI" id="CHEBI:15378"/>
        <dbReference type="ChEBI" id="CHEBI:57287"/>
        <dbReference type="ChEBI" id="CHEBI:57560"/>
        <dbReference type="ChEBI" id="CHEBI:83139"/>
    </reaction>
</comment>
<dbReference type="RefSeq" id="WP_345252297.1">
    <property type="nucleotide sequence ID" value="NZ_BAABFO010000037.1"/>
</dbReference>
<organism evidence="9 10">
    <name type="scientific">Pigmentiphaga soli</name>
    <dbReference type="NCBI Taxonomy" id="1007095"/>
    <lineage>
        <taxon>Bacteria</taxon>
        <taxon>Pseudomonadati</taxon>
        <taxon>Pseudomonadota</taxon>
        <taxon>Betaproteobacteria</taxon>
        <taxon>Burkholderiales</taxon>
        <taxon>Alcaligenaceae</taxon>
        <taxon>Pigmentiphaga</taxon>
    </lineage>
</organism>
<dbReference type="Gene3D" id="3.10.129.10">
    <property type="entry name" value="Hotdog Thioesterase"/>
    <property type="match status" value="1"/>
</dbReference>
<dbReference type="PANTHER" id="PTHR43240:SF20">
    <property type="entry name" value="MEDIUM_LONG-CHAIN ACYL-COA THIOESTERASE YIGI"/>
    <property type="match status" value="1"/>
</dbReference>
<comment type="catalytic activity">
    <reaction evidence="7">
        <text>a medium-chain fatty acyl-CoA + H2O = a medium-chain fatty acid + CoA + H(+)</text>
        <dbReference type="Rhea" id="RHEA:68184"/>
        <dbReference type="ChEBI" id="CHEBI:15377"/>
        <dbReference type="ChEBI" id="CHEBI:15378"/>
        <dbReference type="ChEBI" id="CHEBI:57287"/>
        <dbReference type="ChEBI" id="CHEBI:59558"/>
        <dbReference type="ChEBI" id="CHEBI:90546"/>
    </reaction>
</comment>
<dbReference type="PANTHER" id="PTHR43240">
    <property type="entry name" value="1,4-DIHYDROXY-2-NAPHTHOYL-COA THIOESTERASE 1"/>
    <property type="match status" value="1"/>
</dbReference>
<evidence type="ECO:0000256" key="4">
    <source>
        <dbReference type="ARBA" id="ARBA00038381"/>
    </source>
</evidence>